<dbReference type="Pfam" id="PF00730">
    <property type="entry name" value="HhH-GPD"/>
    <property type="match status" value="1"/>
</dbReference>
<evidence type="ECO:0000313" key="7">
    <source>
        <dbReference type="Proteomes" id="UP001595988"/>
    </source>
</evidence>
<comment type="caution">
    <text evidence="6">The sequence shown here is derived from an EMBL/GenBank/DDBJ whole genome shotgun (WGS) entry which is preliminary data.</text>
</comment>
<dbReference type="SMART" id="SM00478">
    <property type="entry name" value="ENDO3c"/>
    <property type="match status" value="1"/>
</dbReference>
<dbReference type="PANTHER" id="PTHR10359:SF19">
    <property type="entry name" value="DNA REPAIR GLYCOSYLASE MJ1434-RELATED"/>
    <property type="match status" value="1"/>
</dbReference>
<dbReference type="PANTHER" id="PTHR10359">
    <property type="entry name" value="A/G-SPECIFIC ADENINE GLYCOSYLASE/ENDONUCLEASE III"/>
    <property type="match status" value="1"/>
</dbReference>
<name>A0ABV9K3M9_9BACI</name>
<evidence type="ECO:0000256" key="4">
    <source>
        <dbReference type="ARBA" id="ARBA00023014"/>
    </source>
</evidence>
<gene>
    <name evidence="6" type="ORF">ACFO3P_20480</name>
</gene>
<feature type="domain" description="HhH-GPD" evidence="5">
    <location>
        <begin position="38"/>
        <end position="193"/>
    </location>
</feature>
<dbReference type="CDD" id="cd00056">
    <property type="entry name" value="ENDO3c"/>
    <property type="match status" value="1"/>
</dbReference>
<keyword evidence="6" id="KW-0255">Endonuclease</keyword>
<dbReference type="GO" id="GO:0004519">
    <property type="term" value="F:endonuclease activity"/>
    <property type="evidence" value="ECO:0007669"/>
    <property type="project" value="UniProtKB-KW"/>
</dbReference>
<keyword evidence="2" id="KW-0479">Metal-binding</keyword>
<dbReference type="InterPro" id="IPR023170">
    <property type="entry name" value="HhH_base_excis_C"/>
</dbReference>
<organism evidence="6 7">
    <name type="scientific">Oceanobacillus aidingensis</name>
    <dbReference type="NCBI Taxonomy" id="645964"/>
    <lineage>
        <taxon>Bacteria</taxon>
        <taxon>Bacillati</taxon>
        <taxon>Bacillota</taxon>
        <taxon>Bacilli</taxon>
        <taxon>Bacillales</taxon>
        <taxon>Bacillaceae</taxon>
        <taxon>Oceanobacillus</taxon>
    </lineage>
</organism>
<keyword evidence="1" id="KW-0004">4Fe-4S</keyword>
<evidence type="ECO:0000259" key="5">
    <source>
        <dbReference type="SMART" id="SM00478"/>
    </source>
</evidence>
<dbReference type="RefSeq" id="WP_212929119.1">
    <property type="nucleotide sequence ID" value="NZ_JBHSFT010000049.1"/>
</dbReference>
<dbReference type="InterPro" id="IPR011257">
    <property type="entry name" value="DNA_glycosylase"/>
</dbReference>
<dbReference type="EMBL" id="JBHSFT010000049">
    <property type="protein sequence ID" value="MFC4664559.1"/>
    <property type="molecule type" value="Genomic_DNA"/>
</dbReference>
<proteinExistence type="predicted"/>
<dbReference type="InterPro" id="IPR003265">
    <property type="entry name" value="HhH-GPD_domain"/>
</dbReference>
<dbReference type="PIRSF" id="PIRSF001435">
    <property type="entry name" value="Nth"/>
    <property type="match status" value="1"/>
</dbReference>
<evidence type="ECO:0000256" key="1">
    <source>
        <dbReference type="ARBA" id="ARBA00022485"/>
    </source>
</evidence>
<accession>A0ABV9K3M9</accession>
<dbReference type="Gene3D" id="1.10.1670.10">
    <property type="entry name" value="Helix-hairpin-Helix base-excision DNA repair enzymes (C-terminal)"/>
    <property type="match status" value="1"/>
</dbReference>
<evidence type="ECO:0000313" key="6">
    <source>
        <dbReference type="EMBL" id="MFC4664559.1"/>
    </source>
</evidence>
<keyword evidence="7" id="KW-1185">Reference proteome</keyword>
<sequence length="225" mass="26327">MTEKISYTELYQKLFHYYGPQGWWPAASDFQMLISAILVQRTNWKNVELALANLGKDAAAERLIQMEEAVLAEKIRPSGFYRMKAKKIKAWLHWFQKYDFQVERIQSVDQAVLRKELLAIHGIGEETADAMMLYAFDKAGFIADNYAMRLFHRIGYQLPKTYHALKIEVENFFPHDLKMHQEFHALIVEHGKQYCKKTPLCENCPLLSFCWTGEKKTNGERNLLS</sequence>
<dbReference type="Gene3D" id="1.10.340.30">
    <property type="entry name" value="Hypothetical protein, domain 2"/>
    <property type="match status" value="1"/>
</dbReference>
<reference evidence="7" key="1">
    <citation type="journal article" date="2019" name="Int. J. Syst. Evol. Microbiol.">
        <title>The Global Catalogue of Microorganisms (GCM) 10K type strain sequencing project: providing services to taxonomists for standard genome sequencing and annotation.</title>
        <authorList>
            <consortium name="The Broad Institute Genomics Platform"/>
            <consortium name="The Broad Institute Genome Sequencing Center for Infectious Disease"/>
            <person name="Wu L."/>
            <person name="Ma J."/>
        </authorList>
    </citation>
    <scope>NUCLEOTIDE SEQUENCE [LARGE SCALE GENOMIC DNA]</scope>
    <source>
        <strain evidence="7">CCUG 37257</strain>
    </source>
</reference>
<keyword evidence="6" id="KW-0540">Nuclease</keyword>
<keyword evidence="4" id="KW-0411">Iron-sulfur</keyword>
<evidence type="ECO:0000256" key="3">
    <source>
        <dbReference type="ARBA" id="ARBA00023004"/>
    </source>
</evidence>
<dbReference type="SUPFAM" id="SSF48150">
    <property type="entry name" value="DNA-glycosylase"/>
    <property type="match status" value="1"/>
</dbReference>
<protein>
    <submittedName>
        <fullName evidence="6">Endonuclease III domain-containing protein</fullName>
    </submittedName>
</protein>
<dbReference type="Proteomes" id="UP001595988">
    <property type="component" value="Unassembled WGS sequence"/>
</dbReference>
<keyword evidence="3" id="KW-0408">Iron</keyword>
<keyword evidence="6" id="KW-0378">Hydrolase</keyword>
<evidence type="ECO:0000256" key="2">
    <source>
        <dbReference type="ARBA" id="ARBA00022723"/>
    </source>
</evidence>